<evidence type="ECO:0000256" key="3">
    <source>
        <dbReference type="ARBA" id="ARBA00022833"/>
    </source>
</evidence>
<dbReference type="GO" id="GO:0008270">
    <property type="term" value="F:zinc ion binding"/>
    <property type="evidence" value="ECO:0007669"/>
    <property type="project" value="UniProtKB-KW"/>
</dbReference>
<evidence type="ECO:0000256" key="1">
    <source>
        <dbReference type="ARBA" id="ARBA00022723"/>
    </source>
</evidence>
<dbReference type="Proteomes" id="UP000814243">
    <property type="component" value="Unassembled WGS sequence"/>
</dbReference>
<evidence type="ECO:0000256" key="5">
    <source>
        <dbReference type="SAM" id="MobiDB-lite"/>
    </source>
</evidence>
<evidence type="ECO:0000256" key="4">
    <source>
        <dbReference type="PROSITE-ProRule" id="PRU00042"/>
    </source>
</evidence>
<comment type="caution">
    <text evidence="7">The sequence shown here is derived from an EMBL/GenBank/DDBJ whole genome shotgun (WGS) entry which is preliminary data.</text>
</comment>
<sequence>MDEKNPLQISKTPSKLPDSREVNKRGRPAVKNIVMFGPEPRSIVSQMLSEAKKAKQTLISEDKPVKQLKQEQKSQDVVEVIVSCEPMEEHRSCNTGDHRQLTSDQKLECDYPNCGYSCKLSSNLIKHKRVHTNEKPYLCDRCSFRTNFVNSLKAHKRIHTAEKPYQCEYCTYKCNSSSNLKKHCHLRHSEEDKGN</sequence>
<keyword evidence="3" id="KW-0862">Zinc</keyword>
<dbReference type="GO" id="GO:0000978">
    <property type="term" value="F:RNA polymerase II cis-regulatory region sequence-specific DNA binding"/>
    <property type="evidence" value="ECO:0007669"/>
    <property type="project" value="TreeGrafter"/>
</dbReference>
<dbReference type="InterPro" id="IPR036236">
    <property type="entry name" value="Znf_C2H2_sf"/>
</dbReference>
<keyword evidence="2 4" id="KW-0863">Zinc-finger</keyword>
<dbReference type="PROSITE" id="PS00028">
    <property type="entry name" value="ZINC_FINGER_C2H2_1"/>
    <property type="match status" value="2"/>
</dbReference>
<proteinExistence type="predicted"/>
<dbReference type="PANTHER" id="PTHR23235">
    <property type="entry name" value="KRUEPPEL-LIKE TRANSCRIPTION FACTOR"/>
    <property type="match status" value="1"/>
</dbReference>
<dbReference type="SMART" id="SM00355">
    <property type="entry name" value="ZnF_C2H2"/>
    <property type="match status" value="3"/>
</dbReference>
<protein>
    <recommendedName>
        <fullName evidence="6">C2H2-type domain-containing protein</fullName>
    </recommendedName>
</protein>
<dbReference type="AlphaFoldDB" id="A0A922MND7"/>
<dbReference type="GO" id="GO:0000981">
    <property type="term" value="F:DNA-binding transcription factor activity, RNA polymerase II-specific"/>
    <property type="evidence" value="ECO:0007669"/>
    <property type="project" value="TreeGrafter"/>
</dbReference>
<gene>
    <name evidence="7" type="ORF">HF086_002841</name>
</gene>
<dbReference type="SUPFAM" id="SSF57667">
    <property type="entry name" value="beta-beta-alpha zinc fingers"/>
    <property type="match status" value="2"/>
</dbReference>
<evidence type="ECO:0000313" key="7">
    <source>
        <dbReference type="EMBL" id="KAH9639927.1"/>
    </source>
</evidence>
<evidence type="ECO:0000313" key="8">
    <source>
        <dbReference type="Proteomes" id="UP000814243"/>
    </source>
</evidence>
<feature type="domain" description="C2H2-type" evidence="6">
    <location>
        <begin position="165"/>
        <end position="193"/>
    </location>
</feature>
<dbReference type="InterPro" id="IPR013087">
    <property type="entry name" value="Znf_C2H2_type"/>
</dbReference>
<dbReference type="OrthoDB" id="9411774at2759"/>
<feature type="domain" description="C2H2-type" evidence="6">
    <location>
        <begin position="137"/>
        <end position="164"/>
    </location>
</feature>
<dbReference type="PANTHER" id="PTHR23235:SF120">
    <property type="entry name" value="KRUPPEL-LIKE FACTOR 15"/>
    <property type="match status" value="1"/>
</dbReference>
<feature type="region of interest" description="Disordered" evidence="5">
    <location>
        <begin position="1"/>
        <end position="27"/>
    </location>
</feature>
<feature type="domain" description="C2H2-type" evidence="6">
    <location>
        <begin position="107"/>
        <end position="136"/>
    </location>
</feature>
<dbReference type="EMBL" id="JACEFF010000298">
    <property type="protein sequence ID" value="KAH9639927.1"/>
    <property type="molecule type" value="Genomic_DNA"/>
</dbReference>
<evidence type="ECO:0000259" key="6">
    <source>
        <dbReference type="PROSITE" id="PS50157"/>
    </source>
</evidence>
<name>A0A922MND7_SPOEX</name>
<evidence type="ECO:0000256" key="2">
    <source>
        <dbReference type="ARBA" id="ARBA00022771"/>
    </source>
</evidence>
<organism evidence="7 8">
    <name type="scientific">Spodoptera exigua</name>
    <name type="common">Beet armyworm</name>
    <name type="synonym">Noctua fulgens</name>
    <dbReference type="NCBI Taxonomy" id="7107"/>
    <lineage>
        <taxon>Eukaryota</taxon>
        <taxon>Metazoa</taxon>
        <taxon>Ecdysozoa</taxon>
        <taxon>Arthropoda</taxon>
        <taxon>Hexapoda</taxon>
        <taxon>Insecta</taxon>
        <taxon>Pterygota</taxon>
        <taxon>Neoptera</taxon>
        <taxon>Endopterygota</taxon>
        <taxon>Lepidoptera</taxon>
        <taxon>Glossata</taxon>
        <taxon>Ditrysia</taxon>
        <taxon>Noctuoidea</taxon>
        <taxon>Noctuidae</taxon>
        <taxon>Amphipyrinae</taxon>
        <taxon>Spodoptera</taxon>
    </lineage>
</organism>
<reference evidence="7" key="1">
    <citation type="journal article" date="2021" name="G3 (Bethesda)">
        <title>Genome and transcriptome analysis of the beet armyworm Spodoptera exigua reveals targets for pest control. .</title>
        <authorList>
            <person name="Simon S."/>
            <person name="Breeschoten T."/>
            <person name="Jansen H.J."/>
            <person name="Dirks R.P."/>
            <person name="Schranz M.E."/>
            <person name="Ros V.I.D."/>
        </authorList>
    </citation>
    <scope>NUCLEOTIDE SEQUENCE</scope>
    <source>
        <strain evidence="7">TB_SE_WUR_2020</strain>
    </source>
</reference>
<dbReference type="PROSITE" id="PS50157">
    <property type="entry name" value="ZINC_FINGER_C2H2_2"/>
    <property type="match status" value="3"/>
</dbReference>
<dbReference type="Gene3D" id="3.30.160.60">
    <property type="entry name" value="Classic Zinc Finger"/>
    <property type="match status" value="3"/>
</dbReference>
<keyword evidence="1" id="KW-0479">Metal-binding</keyword>
<accession>A0A922MND7</accession>